<dbReference type="SUPFAM" id="SSF50249">
    <property type="entry name" value="Nucleic acid-binding proteins"/>
    <property type="match status" value="1"/>
</dbReference>
<dbReference type="Gene3D" id="2.40.50.140">
    <property type="entry name" value="Nucleic acid-binding proteins"/>
    <property type="match status" value="1"/>
</dbReference>
<dbReference type="EMBL" id="JADBGQ010000003">
    <property type="protein sequence ID" value="KAG5402910.1"/>
    <property type="molecule type" value="Genomic_DNA"/>
</dbReference>
<dbReference type="Pfam" id="PF02721">
    <property type="entry name" value="DUF223"/>
    <property type="match status" value="1"/>
</dbReference>
<dbReference type="Proteomes" id="UP000823674">
    <property type="component" value="Chromosome A03"/>
</dbReference>
<reference evidence="3 4" key="1">
    <citation type="submission" date="2021-03" db="EMBL/GenBank/DDBJ databases">
        <authorList>
            <person name="King G.J."/>
            <person name="Bancroft I."/>
            <person name="Baten A."/>
            <person name="Bloomfield J."/>
            <person name="Borpatragohain P."/>
            <person name="He Z."/>
            <person name="Irish N."/>
            <person name="Irwin J."/>
            <person name="Liu K."/>
            <person name="Mauleon R.P."/>
            <person name="Moore J."/>
            <person name="Morris R."/>
            <person name="Ostergaard L."/>
            <person name="Wang B."/>
            <person name="Wells R."/>
        </authorList>
    </citation>
    <scope>NUCLEOTIDE SEQUENCE [LARGE SCALE GENOMIC DNA]</scope>
    <source>
        <strain evidence="3">R-o-18</strain>
        <tissue evidence="3">Leaf</tissue>
    </source>
</reference>
<evidence type="ECO:0000256" key="1">
    <source>
        <dbReference type="SAM" id="MobiDB-lite"/>
    </source>
</evidence>
<evidence type="ECO:0000313" key="3">
    <source>
        <dbReference type="EMBL" id="KAG5402910.1"/>
    </source>
</evidence>
<protein>
    <recommendedName>
        <fullName evidence="2">Replication protein A 70 kDa DNA-binding subunit B/D first OB fold domain-containing protein</fullName>
    </recommendedName>
</protein>
<sequence length="318" mass="36027">MAIVTHNAVRQLNDVKPFKDTWKVEIKVLHSWTQHSTYSGGDSFDFILADKTGVKIHCTCKRNFFSRVKKLQVGQWKFFENFSVTPATGKYRPTSHKYKMTITGSSNVTNSELKIDDDFLTLTPLQAIMNGSLDSNFLVDVIGRAIDIVELQVVQVGGKEKKNAGTYIDRYKRAITSGSGEIEKPKGIKRQTEKWSLYPDRSILDILLSTERMKRKYLTPHGVSGHQKSAQSESKQRRLSFQAKPIPLSTSDEYDDLEFECSSQERSDTDDSNDEDSTELVQEKDNQSKRVSVLAALFKKSFTEVKPKVKPTSPKEDG</sequence>
<evidence type="ECO:0000313" key="4">
    <source>
        <dbReference type="Proteomes" id="UP000823674"/>
    </source>
</evidence>
<gene>
    <name evidence="3" type="primary">A03g500490.1_BraROA</name>
    <name evidence="3" type="ORF">IGI04_009029</name>
</gene>
<name>A0ABQ7MYL8_BRACM</name>
<dbReference type="CDD" id="cd04480">
    <property type="entry name" value="RPA1_DBD_A_like"/>
    <property type="match status" value="1"/>
</dbReference>
<proteinExistence type="predicted"/>
<evidence type="ECO:0000259" key="2">
    <source>
        <dbReference type="Pfam" id="PF02721"/>
    </source>
</evidence>
<comment type="caution">
    <text evidence="3">The sequence shown here is derived from an EMBL/GenBank/DDBJ whole genome shotgun (WGS) entry which is preliminary data.</text>
</comment>
<feature type="domain" description="Replication protein A 70 kDa DNA-binding subunit B/D first OB fold" evidence="2">
    <location>
        <begin position="11"/>
        <end position="110"/>
    </location>
</feature>
<accession>A0ABQ7MYL8</accession>
<organism evidence="3 4">
    <name type="scientific">Brassica rapa subsp. trilocularis</name>
    <dbReference type="NCBI Taxonomy" id="1813537"/>
    <lineage>
        <taxon>Eukaryota</taxon>
        <taxon>Viridiplantae</taxon>
        <taxon>Streptophyta</taxon>
        <taxon>Embryophyta</taxon>
        <taxon>Tracheophyta</taxon>
        <taxon>Spermatophyta</taxon>
        <taxon>Magnoliopsida</taxon>
        <taxon>eudicotyledons</taxon>
        <taxon>Gunneridae</taxon>
        <taxon>Pentapetalae</taxon>
        <taxon>rosids</taxon>
        <taxon>malvids</taxon>
        <taxon>Brassicales</taxon>
        <taxon>Brassicaceae</taxon>
        <taxon>Brassiceae</taxon>
        <taxon>Brassica</taxon>
    </lineage>
</organism>
<dbReference type="InterPro" id="IPR012340">
    <property type="entry name" value="NA-bd_OB-fold"/>
</dbReference>
<dbReference type="InterPro" id="IPR003871">
    <property type="entry name" value="RFA1B/D_OB_1st"/>
</dbReference>
<feature type="region of interest" description="Disordered" evidence="1">
    <location>
        <begin position="218"/>
        <end position="289"/>
    </location>
</feature>
<keyword evidence="4" id="KW-1185">Reference proteome</keyword>